<evidence type="ECO:0000313" key="1">
    <source>
        <dbReference type="EMBL" id="RKO63587.1"/>
    </source>
</evidence>
<dbReference type="EMBL" id="AZRV01000006">
    <property type="protein sequence ID" value="RKO63587.1"/>
    <property type="molecule type" value="Genomic_DNA"/>
</dbReference>
<proteinExistence type="predicted"/>
<comment type="caution">
    <text evidence="1">The sequence shown here is derived from an EMBL/GenBank/DDBJ whole genome shotgun (WGS) entry which is preliminary data.</text>
</comment>
<name>A0A420VJ21_9BACI</name>
<reference evidence="1 2" key="1">
    <citation type="submission" date="2013-12" db="EMBL/GenBank/DDBJ databases">
        <title>Genome and proteome characterization of Caldibacillus debilis GB1 derived from a cellulolytic aero-tolerant co-culture.</title>
        <authorList>
            <person name="Wushke S.T."/>
            <person name="Zhang X."/>
            <person name="Fristensky B."/>
            <person name="Wilkins J.A."/>
            <person name="Levin D.B."/>
            <person name="Sparling R."/>
        </authorList>
    </citation>
    <scope>NUCLEOTIDE SEQUENCE [LARGE SCALE GENOMIC DNA]</scope>
    <source>
        <strain evidence="1 2">GB1</strain>
    </source>
</reference>
<gene>
    <name evidence="1" type="ORF">Cdeb_02849</name>
</gene>
<dbReference type="AlphaFoldDB" id="A0A420VJ21"/>
<evidence type="ECO:0000313" key="2">
    <source>
        <dbReference type="Proteomes" id="UP000286235"/>
    </source>
</evidence>
<organism evidence="1 2">
    <name type="scientific">Caldibacillus debilis GB1</name>
    <dbReference type="NCBI Taxonomy" id="1339248"/>
    <lineage>
        <taxon>Bacteria</taxon>
        <taxon>Bacillati</taxon>
        <taxon>Bacillota</taxon>
        <taxon>Bacilli</taxon>
        <taxon>Bacillales</taxon>
        <taxon>Bacillaceae</taxon>
        <taxon>Caldibacillus</taxon>
    </lineage>
</organism>
<sequence>MFPRRFCAKARLHSVVMEKMSVIKFLILDKPPWMSDIGSDDGHFSSDDGRFFRDDGYFFFHVGQIFFHVEHKCENDEQIVENVGQSHGMMNDFEHSGRDVGSTAGKVKTNVGRFTGNMGHPNLLLNVLQKMLDIFPWILDRPHRMGKGMLDIPVRRNGMGHSFAMLNNKAVLIGR</sequence>
<protein>
    <submittedName>
        <fullName evidence="1">Uncharacterized protein</fullName>
    </submittedName>
</protein>
<dbReference type="Proteomes" id="UP000286235">
    <property type="component" value="Unassembled WGS sequence"/>
</dbReference>
<keyword evidence="2" id="KW-1185">Reference proteome</keyword>
<accession>A0A420VJ21</accession>